<dbReference type="EMBL" id="MCOG01000063">
    <property type="protein sequence ID" value="ORY59819.1"/>
    <property type="molecule type" value="Genomic_DNA"/>
</dbReference>
<evidence type="ECO:0000256" key="1">
    <source>
        <dbReference type="SAM" id="MobiDB-lite"/>
    </source>
</evidence>
<reference evidence="2 3" key="1">
    <citation type="submission" date="2016-08" db="EMBL/GenBank/DDBJ databases">
        <title>A Parts List for Fungal Cellulosomes Revealed by Comparative Genomics.</title>
        <authorList>
            <consortium name="DOE Joint Genome Institute"/>
            <person name="Haitjema C.H."/>
            <person name="Gilmore S.P."/>
            <person name="Henske J.K."/>
            <person name="Solomon K.V."/>
            <person name="De Groot R."/>
            <person name="Kuo A."/>
            <person name="Mondo S.J."/>
            <person name="Salamov A.A."/>
            <person name="Labutti K."/>
            <person name="Zhao Z."/>
            <person name="Chiniquy J."/>
            <person name="Barry K."/>
            <person name="Brewer H.M."/>
            <person name="Purvine S.O."/>
            <person name="Wright A.T."/>
            <person name="Boxma B."/>
            <person name="Van Alen T."/>
            <person name="Hackstein J.H."/>
            <person name="Baker S.E."/>
            <person name="Grigoriev I.V."/>
            <person name="O'Malley M.A."/>
        </authorList>
    </citation>
    <scope>NUCLEOTIDE SEQUENCE [LARGE SCALE GENOMIC DNA]</scope>
    <source>
        <strain evidence="2 3">G1</strain>
    </source>
</reference>
<dbReference type="AlphaFoldDB" id="A0A1Y2DKX8"/>
<feature type="compositionally biased region" description="Low complexity" evidence="1">
    <location>
        <begin position="246"/>
        <end position="255"/>
    </location>
</feature>
<feature type="compositionally biased region" description="Polar residues" evidence="1">
    <location>
        <begin position="30"/>
        <end position="40"/>
    </location>
</feature>
<feature type="compositionally biased region" description="Low complexity" evidence="1">
    <location>
        <begin position="217"/>
        <end position="238"/>
    </location>
</feature>
<feature type="region of interest" description="Disordered" evidence="1">
    <location>
        <begin position="272"/>
        <end position="292"/>
    </location>
</feature>
<feature type="compositionally biased region" description="Low complexity" evidence="1">
    <location>
        <begin position="54"/>
        <end position="63"/>
    </location>
</feature>
<organism evidence="2 3">
    <name type="scientific">Neocallimastix californiae</name>
    <dbReference type="NCBI Taxonomy" id="1754190"/>
    <lineage>
        <taxon>Eukaryota</taxon>
        <taxon>Fungi</taxon>
        <taxon>Fungi incertae sedis</taxon>
        <taxon>Chytridiomycota</taxon>
        <taxon>Chytridiomycota incertae sedis</taxon>
        <taxon>Neocallimastigomycetes</taxon>
        <taxon>Neocallimastigales</taxon>
        <taxon>Neocallimastigaceae</taxon>
        <taxon>Neocallimastix</taxon>
    </lineage>
</organism>
<comment type="caution">
    <text evidence="2">The sequence shown here is derived from an EMBL/GenBank/DDBJ whole genome shotgun (WGS) entry which is preliminary data.</text>
</comment>
<feature type="region of interest" description="Disordered" evidence="1">
    <location>
        <begin position="106"/>
        <end position="157"/>
    </location>
</feature>
<name>A0A1Y2DKX8_9FUNG</name>
<keyword evidence="3" id="KW-1185">Reference proteome</keyword>
<accession>A0A1Y2DKX8</accession>
<feature type="region of interest" description="Disordered" evidence="1">
    <location>
        <begin position="217"/>
        <end position="258"/>
    </location>
</feature>
<dbReference type="Proteomes" id="UP000193920">
    <property type="component" value="Unassembled WGS sequence"/>
</dbReference>
<protein>
    <submittedName>
        <fullName evidence="2">Uncharacterized protein</fullName>
    </submittedName>
</protein>
<proteinExistence type="predicted"/>
<gene>
    <name evidence="2" type="ORF">LY90DRAFT_505929</name>
</gene>
<feature type="region of interest" description="Disordered" evidence="1">
    <location>
        <begin position="30"/>
        <end position="63"/>
    </location>
</feature>
<feature type="compositionally biased region" description="Low complexity" evidence="1">
    <location>
        <begin position="108"/>
        <end position="131"/>
    </location>
</feature>
<evidence type="ECO:0000313" key="3">
    <source>
        <dbReference type="Proteomes" id="UP000193920"/>
    </source>
</evidence>
<sequence length="354" mass="39779">MNTNIHTNNMKNSTNENRIRRRMITAPTTATLTSPNNTKTPIKRKLKSPTSIGNNHPNNNNNNNINKVSLKSLQVTNFSPTSTSNVTNININEAYNAFLQNYHPITPTPSNTANTTTNTTSKIVSPNNTSRNRSRSRSHGYGPFLSPNDNTTPTTKKKRPLLTNFLESESDSSTNKKAKFLDTPIHNSINHFNVDYTLRSGENLSINNHNNIINNNHNYHNYNNKTSNNYNNHLSTPTSLPPPLSTPTSSSSTPSSKRKYIHMMDTYNSLISPNLNKEPQVGHSSSRTNHSQMSGINKFQNQYTNFINAMESTEGLLHQYNSNNNKSITSPTNKDRNSTNLLSSYIHQNQNFVK</sequence>
<evidence type="ECO:0000313" key="2">
    <source>
        <dbReference type="EMBL" id="ORY59819.1"/>
    </source>
</evidence>